<dbReference type="Proteomes" id="UP000318509">
    <property type="component" value="Unassembled WGS sequence"/>
</dbReference>
<dbReference type="PANTHER" id="PTHR32328:SF0">
    <property type="entry name" value="L-SERYL-TRNA(SEC) SELENIUM TRANSFERASE"/>
    <property type="match status" value="1"/>
</dbReference>
<evidence type="ECO:0000313" key="5">
    <source>
        <dbReference type="Proteomes" id="UP000318509"/>
    </source>
</evidence>
<dbReference type="SUPFAM" id="SSF53383">
    <property type="entry name" value="PLP-dependent transferases"/>
    <property type="match status" value="1"/>
</dbReference>
<dbReference type="InterPro" id="IPR015424">
    <property type="entry name" value="PyrdxlP-dep_Trfase"/>
</dbReference>
<evidence type="ECO:0000256" key="1">
    <source>
        <dbReference type="ARBA" id="ARBA00001933"/>
    </source>
</evidence>
<name>A0A537K2U3_9BACT</name>
<dbReference type="PANTHER" id="PTHR32328">
    <property type="entry name" value="L-SERYL-TRNA(SEC) SELENIUM TRANSFERASE"/>
    <property type="match status" value="1"/>
</dbReference>
<dbReference type="AlphaFoldDB" id="A0A537K2U3"/>
<gene>
    <name evidence="4" type="ORF">E6H00_07900</name>
</gene>
<evidence type="ECO:0000256" key="3">
    <source>
        <dbReference type="SAM" id="MobiDB-lite"/>
    </source>
</evidence>
<reference evidence="4 5" key="1">
    <citation type="journal article" date="2019" name="Nat. Microbiol.">
        <title>Mediterranean grassland soil C-N compound turnover is dependent on rainfall and depth, and is mediated by genomically divergent microorganisms.</title>
        <authorList>
            <person name="Diamond S."/>
            <person name="Andeer P.F."/>
            <person name="Li Z."/>
            <person name="Crits-Christoph A."/>
            <person name="Burstein D."/>
            <person name="Anantharaman K."/>
            <person name="Lane K.R."/>
            <person name="Thomas B.C."/>
            <person name="Pan C."/>
            <person name="Northen T.R."/>
            <person name="Banfield J.F."/>
        </authorList>
    </citation>
    <scope>NUCLEOTIDE SEQUENCE [LARGE SCALE GENOMIC DNA]</scope>
    <source>
        <strain evidence="4">NP_3</strain>
    </source>
</reference>
<proteinExistence type="predicted"/>
<evidence type="ECO:0000313" key="4">
    <source>
        <dbReference type="EMBL" id="TMI90103.1"/>
    </source>
</evidence>
<feature type="region of interest" description="Disordered" evidence="3">
    <location>
        <begin position="381"/>
        <end position="404"/>
    </location>
</feature>
<comment type="caution">
    <text evidence="4">The sequence shown here is derived from an EMBL/GenBank/DDBJ whole genome shotgun (WGS) entry which is preliminary data.</text>
</comment>
<protein>
    <submittedName>
        <fullName evidence="4">L-seryl-tRNA selenium transferase</fullName>
    </submittedName>
</protein>
<dbReference type="EMBL" id="VBAK01000115">
    <property type="protein sequence ID" value="TMI90103.1"/>
    <property type="molecule type" value="Genomic_DNA"/>
</dbReference>
<evidence type="ECO:0000256" key="2">
    <source>
        <dbReference type="ARBA" id="ARBA00022898"/>
    </source>
</evidence>
<dbReference type="GO" id="GO:0004125">
    <property type="term" value="F:L-seryl-tRNA(Sec) selenium transferase activity"/>
    <property type="evidence" value="ECO:0007669"/>
    <property type="project" value="TreeGrafter"/>
</dbReference>
<keyword evidence="4" id="KW-0808">Transferase</keyword>
<comment type="cofactor">
    <cofactor evidence="1">
        <name>pyridoxal 5'-phosphate</name>
        <dbReference type="ChEBI" id="CHEBI:597326"/>
    </cofactor>
</comment>
<dbReference type="InterPro" id="IPR015421">
    <property type="entry name" value="PyrdxlP-dep_Trfase_major"/>
</dbReference>
<organism evidence="4 5">
    <name type="scientific">Candidatus Segetimicrobium genomatis</name>
    <dbReference type="NCBI Taxonomy" id="2569760"/>
    <lineage>
        <taxon>Bacteria</taxon>
        <taxon>Bacillati</taxon>
        <taxon>Candidatus Sysuimicrobiota</taxon>
        <taxon>Candidatus Sysuimicrobiia</taxon>
        <taxon>Candidatus Sysuimicrobiales</taxon>
        <taxon>Candidatus Segetimicrobiaceae</taxon>
        <taxon>Candidatus Segetimicrobium</taxon>
    </lineage>
</organism>
<sequence length="404" mass="42551">MTRSPQVLRSPDPYAPLGVRRLINAWGTVTRVGGSLMPPEVLDAMAAAAHAFVDVNELHERAGDHLAGLLGVPEVFVSSGAAAGLALAAAACIAGEDPARMARLPDTGGLPHTIAIHRSHRNRYDQCLRLPGAVFAEFGGADRTEPWELEAVLTPEVVAVAFVAQFEDAGGSLPLQTVVRIASERNIPVIVDAAAELPPVENLWAFVQRGAALAIFSGGKDLRGPQASGLVAGRPDLVRACRLNSNPNQRIGRPMKAGKEEIVGLVAAVERYLALDHSAEAARWERQVAFLVDALRGIRGVAARRVCPADPGIQPVGIPRAYVDLRPDAPAKDAVMAALQDGDPAVVVGEHRGGVVLNPQTLAPGEEEIVALRLKQVLGARHHQGSSGMPAPSCGSDQDRGVRE</sequence>
<accession>A0A537K2U3</accession>
<dbReference type="Gene3D" id="3.40.640.10">
    <property type="entry name" value="Type I PLP-dependent aspartate aminotransferase-like (Major domain)"/>
    <property type="match status" value="1"/>
</dbReference>
<keyword evidence="2" id="KW-0663">Pyridoxal phosphate</keyword>